<feature type="compositionally biased region" description="Basic and acidic residues" evidence="1">
    <location>
        <begin position="8"/>
        <end position="17"/>
    </location>
</feature>
<accession>A0ABR4J624</accession>
<name>A0ABR4J624_9EURO</name>
<proteinExistence type="predicted"/>
<feature type="compositionally biased region" description="Basic and acidic residues" evidence="1">
    <location>
        <begin position="47"/>
        <end position="57"/>
    </location>
</feature>
<reference evidence="2 3" key="1">
    <citation type="submission" date="2024-07" db="EMBL/GenBank/DDBJ databases">
        <title>Section-level genome sequencing and comparative genomics of Aspergillus sections Usti and Cavernicolus.</title>
        <authorList>
            <consortium name="Lawrence Berkeley National Laboratory"/>
            <person name="Nybo J.L."/>
            <person name="Vesth T.C."/>
            <person name="Theobald S."/>
            <person name="Frisvad J.C."/>
            <person name="Larsen T.O."/>
            <person name="Kjaerboelling I."/>
            <person name="Rothschild-Mancinelli K."/>
            <person name="Lyhne E.K."/>
            <person name="Kogle M.E."/>
            <person name="Barry K."/>
            <person name="Clum A."/>
            <person name="Na H."/>
            <person name="Ledsgaard L."/>
            <person name="Lin J."/>
            <person name="Lipzen A."/>
            <person name="Kuo A."/>
            <person name="Riley R."/>
            <person name="Mondo S."/>
            <person name="Labutti K."/>
            <person name="Haridas S."/>
            <person name="Pangalinan J."/>
            <person name="Salamov A.A."/>
            <person name="Simmons B.A."/>
            <person name="Magnuson J.K."/>
            <person name="Chen J."/>
            <person name="Drula E."/>
            <person name="Henrissat B."/>
            <person name="Wiebenga A."/>
            <person name="Lubbers R.J."/>
            <person name="Gomes A.C."/>
            <person name="Makela M.R."/>
            <person name="Stajich J."/>
            <person name="Grigoriev I.V."/>
            <person name="Mortensen U.H."/>
            <person name="De Vries R.P."/>
            <person name="Baker S.E."/>
            <person name="Andersen M.R."/>
        </authorList>
    </citation>
    <scope>NUCLEOTIDE SEQUENCE [LARGE SCALE GENOMIC DNA]</scope>
    <source>
        <strain evidence="2 3">CBS 123904</strain>
    </source>
</reference>
<comment type="caution">
    <text evidence="2">The sequence shown here is derived from an EMBL/GenBank/DDBJ whole genome shotgun (WGS) entry which is preliminary data.</text>
</comment>
<protein>
    <submittedName>
        <fullName evidence="2">Uncharacterized protein</fullName>
    </submittedName>
</protein>
<organism evidence="2 3">
    <name type="scientific">Aspergillus pseudoustus</name>
    <dbReference type="NCBI Taxonomy" id="1810923"/>
    <lineage>
        <taxon>Eukaryota</taxon>
        <taxon>Fungi</taxon>
        <taxon>Dikarya</taxon>
        <taxon>Ascomycota</taxon>
        <taxon>Pezizomycotina</taxon>
        <taxon>Eurotiomycetes</taxon>
        <taxon>Eurotiomycetidae</taxon>
        <taxon>Eurotiales</taxon>
        <taxon>Aspergillaceae</taxon>
        <taxon>Aspergillus</taxon>
        <taxon>Aspergillus subgen. Nidulantes</taxon>
    </lineage>
</organism>
<sequence>MTHFARFKQKERGEKFSRKASPNRRRRKCGSGVDEKGRSRNFRREKRRGEAILEQIR</sequence>
<evidence type="ECO:0000313" key="2">
    <source>
        <dbReference type="EMBL" id="KAL2835444.1"/>
    </source>
</evidence>
<evidence type="ECO:0000313" key="3">
    <source>
        <dbReference type="Proteomes" id="UP001610446"/>
    </source>
</evidence>
<gene>
    <name evidence="2" type="ORF">BJY01DRAFT_223724</name>
</gene>
<feature type="region of interest" description="Disordered" evidence="1">
    <location>
        <begin position="1"/>
        <end position="57"/>
    </location>
</feature>
<evidence type="ECO:0000256" key="1">
    <source>
        <dbReference type="SAM" id="MobiDB-lite"/>
    </source>
</evidence>
<keyword evidence="3" id="KW-1185">Reference proteome</keyword>
<dbReference type="EMBL" id="JBFXLU010000205">
    <property type="protein sequence ID" value="KAL2835444.1"/>
    <property type="molecule type" value="Genomic_DNA"/>
</dbReference>
<dbReference type="Proteomes" id="UP001610446">
    <property type="component" value="Unassembled WGS sequence"/>
</dbReference>